<dbReference type="Gene3D" id="1.20.1640.10">
    <property type="entry name" value="Multidrug efflux transporter AcrB transmembrane domain"/>
    <property type="match status" value="1"/>
</dbReference>
<feature type="non-terminal residue" evidence="2">
    <location>
        <position position="1"/>
    </location>
</feature>
<evidence type="ECO:0000313" key="3">
    <source>
        <dbReference type="Proteomes" id="UP000739538"/>
    </source>
</evidence>
<name>A0A956SFC4_UNCEI</name>
<dbReference type="Pfam" id="PF00873">
    <property type="entry name" value="ACR_tran"/>
    <property type="match status" value="1"/>
</dbReference>
<dbReference type="Proteomes" id="UP000739538">
    <property type="component" value="Unassembled WGS sequence"/>
</dbReference>
<dbReference type="GO" id="GO:0042910">
    <property type="term" value="F:xenobiotic transmembrane transporter activity"/>
    <property type="evidence" value="ECO:0007669"/>
    <property type="project" value="TreeGrafter"/>
</dbReference>
<dbReference type="PANTHER" id="PTHR32063">
    <property type="match status" value="1"/>
</dbReference>
<dbReference type="PANTHER" id="PTHR32063:SF0">
    <property type="entry name" value="SWARMING MOTILITY PROTEIN SWRC"/>
    <property type="match status" value="1"/>
</dbReference>
<dbReference type="AlphaFoldDB" id="A0A956SFC4"/>
<reference evidence="2" key="1">
    <citation type="submission" date="2020-04" db="EMBL/GenBank/DDBJ databases">
        <authorList>
            <person name="Zhang T."/>
        </authorList>
    </citation>
    <scope>NUCLEOTIDE SEQUENCE</scope>
    <source>
        <strain evidence="2">HKST-UBA02</strain>
    </source>
</reference>
<feature type="transmembrane region" description="Helical" evidence="1">
    <location>
        <begin position="6"/>
        <end position="23"/>
    </location>
</feature>
<comment type="caution">
    <text evidence="2">The sequence shown here is derived from an EMBL/GenBank/DDBJ whole genome shotgun (WGS) entry which is preliminary data.</text>
</comment>
<keyword evidence="1" id="KW-0472">Membrane</keyword>
<gene>
    <name evidence="2" type="ORF">KDA27_16005</name>
</gene>
<feature type="transmembrane region" description="Helical" evidence="1">
    <location>
        <begin position="61"/>
        <end position="86"/>
    </location>
</feature>
<protein>
    <submittedName>
        <fullName evidence="2">Efflux RND transporter permease subunit</fullName>
    </submittedName>
</protein>
<evidence type="ECO:0000256" key="1">
    <source>
        <dbReference type="SAM" id="Phobius"/>
    </source>
</evidence>
<dbReference type="EMBL" id="JAGQHS010000092">
    <property type="protein sequence ID" value="MCA9757309.1"/>
    <property type="molecule type" value="Genomic_DNA"/>
</dbReference>
<organism evidence="2 3">
    <name type="scientific">Eiseniibacteriota bacterium</name>
    <dbReference type="NCBI Taxonomy" id="2212470"/>
    <lineage>
        <taxon>Bacteria</taxon>
        <taxon>Candidatus Eiseniibacteriota</taxon>
    </lineage>
</organism>
<proteinExistence type="predicted"/>
<keyword evidence="1" id="KW-1133">Transmembrane helix</keyword>
<dbReference type="PRINTS" id="PR00702">
    <property type="entry name" value="ACRIFLAVINRP"/>
</dbReference>
<dbReference type="InterPro" id="IPR001036">
    <property type="entry name" value="Acrflvin-R"/>
</dbReference>
<dbReference type="SUPFAM" id="SSF82866">
    <property type="entry name" value="Multidrug efflux transporter AcrB transmembrane domain"/>
    <property type="match status" value="1"/>
</dbReference>
<sequence length="194" mass="20776">EWERSRGSLLLALGLSVFLVYVIMAAQFESLLHPFLIMFTIPLAFVGTFIALHLLGIPLSVVVFLGMILLAGIVVNNAIVLVDYINTLRRRGIALEEAIVTAGRVRLRPILMTTLTTVLGLLPMAVGLGDGAEIRTPMAIAVITGLLSSTFLTLLIIPSLYGMLERAKDRIRANVLSGSSVRADGHAGPSETNG</sequence>
<feature type="transmembrane region" description="Helical" evidence="1">
    <location>
        <begin position="107"/>
        <end position="126"/>
    </location>
</feature>
<keyword evidence="1" id="KW-0812">Transmembrane</keyword>
<feature type="transmembrane region" description="Helical" evidence="1">
    <location>
        <begin position="138"/>
        <end position="164"/>
    </location>
</feature>
<feature type="transmembrane region" description="Helical" evidence="1">
    <location>
        <begin position="35"/>
        <end position="55"/>
    </location>
</feature>
<evidence type="ECO:0000313" key="2">
    <source>
        <dbReference type="EMBL" id="MCA9757309.1"/>
    </source>
</evidence>
<reference evidence="2" key="2">
    <citation type="journal article" date="2021" name="Microbiome">
        <title>Successional dynamics and alternative stable states in a saline activated sludge microbial community over 9 years.</title>
        <authorList>
            <person name="Wang Y."/>
            <person name="Ye J."/>
            <person name="Ju F."/>
            <person name="Liu L."/>
            <person name="Boyd J.A."/>
            <person name="Deng Y."/>
            <person name="Parks D.H."/>
            <person name="Jiang X."/>
            <person name="Yin X."/>
            <person name="Woodcroft B.J."/>
            <person name="Tyson G.W."/>
            <person name="Hugenholtz P."/>
            <person name="Polz M.F."/>
            <person name="Zhang T."/>
        </authorList>
    </citation>
    <scope>NUCLEOTIDE SEQUENCE</scope>
    <source>
        <strain evidence="2">HKST-UBA02</strain>
    </source>
</reference>
<accession>A0A956SFC4</accession>
<dbReference type="GO" id="GO:0005886">
    <property type="term" value="C:plasma membrane"/>
    <property type="evidence" value="ECO:0007669"/>
    <property type="project" value="TreeGrafter"/>
</dbReference>